<reference evidence="8 9" key="1">
    <citation type="journal article" date="2023" name="G3 (Bethesda)">
        <title>A haplotype-resolved chromosome-scale genome for Quercus rubra L. provides insights into the genetics of adaptive traits for red oak species.</title>
        <authorList>
            <person name="Kapoor B."/>
            <person name="Jenkins J."/>
            <person name="Schmutz J."/>
            <person name="Zhebentyayeva T."/>
            <person name="Kuelheim C."/>
            <person name="Coggeshall M."/>
            <person name="Heim C."/>
            <person name="Lasky J.R."/>
            <person name="Leites L."/>
            <person name="Islam-Faridi N."/>
            <person name="Romero-Severson J."/>
            <person name="DeLeo V.L."/>
            <person name="Lucas S.M."/>
            <person name="Lazic D."/>
            <person name="Gailing O."/>
            <person name="Carlson J."/>
            <person name="Staton M."/>
        </authorList>
    </citation>
    <scope>NUCLEOTIDE SEQUENCE [LARGE SCALE GENOMIC DNA]</scope>
    <source>
        <strain evidence="8">Pseudo-F2</strain>
    </source>
</reference>
<dbReference type="InterPro" id="IPR004330">
    <property type="entry name" value="FAR1_DNA_bnd_dom"/>
</dbReference>
<evidence type="ECO:0000256" key="2">
    <source>
        <dbReference type="ARBA" id="ARBA00022723"/>
    </source>
</evidence>
<dbReference type="Pfam" id="PF10551">
    <property type="entry name" value="MULE"/>
    <property type="match status" value="1"/>
</dbReference>
<dbReference type="Pfam" id="PF03101">
    <property type="entry name" value="FAR1"/>
    <property type="match status" value="1"/>
</dbReference>
<dbReference type="EMBL" id="JAXUIC010000007">
    <property type="protein sequence ID" value="KAK4582978.1"/>
    <property type="molecule type" value="Genomic_DNA"/>
</dbReference>
<evidence type="ECO:0000259" key="7">
    <source>
        <dbReference type="PROSITE" id="PS50966"/>
    </source>
</evidence>
<feature type="domain" description="SWIM-type" evidence="7">
    <location>
        <begin position="572"/>
        <end position="606"/>
    </location>
</feature>
<keyword evidence="4 6" id="KW-0862">Zinc</keyword>
<dbReference type="PROSITE" id="PS50966">
    <property type="entry name" value="ZF_SWIM"/>
    <property type="match status" value="1"/>
</dbReference>
<name>A0AAN7EZU0_QUERU</name>
<accession>A0AAN7EZU0</accession>
<evidence type="ECO:0000313" key="9">
    <source>
        <dbReference type="Proteomes" id="UP001324115"/>
    </source>
</evidence>
<dbReference type="PANTHER" id="PTHR31669">
    <property type="entry name" value="PROTEIN FAR1-RELATED SEQUENCE 10-RELATED"/>
    <property type="match status" value="1"/>
</dbReference>
<dbReference type="SMART" id="SM00575">
    <property type="entry name" value="ZnF_PMZ"/>
    <property type="match status" value="1"/>
</dbReference>
<dbReference type="Pfam" id="PF26175">
    <property type="entry name" value="HTH_FAR1"/>
    <property type="match status" value="1"/>
</dbReference>
<dbReference type="InterPro" id="IPR007527">
    <property type="entry name" value="Znf_SWIM"/>
</dbReference>
<evidence type="ECO:0000256" key="4">
    <source>
        <dbReference type="ARBA" id="ARBA00022833"/>
    </source>
</evidence>
<dbReference type="InterPro" id="IPR018289">
    <property type="entry name" value="MULE_transposase_dom"/>
</dbReference>
<gene>
    <name evidence="8" type="ORF">RGQ29_025944</name>
</gene>
<dbReference type="GO" id="GO:0008270">
    <property type="term" value="F:zinc ion binding"/>
    <property type="evidence" value="ECO:0007669"/>
    <property type="project" value="UniProtKB-UniRule"/>
</dbReference>
<dbReference type="Pfam" id="PF04434">
    <property type="entry name" value="SWIM"/>
    <property type="match status" value="1"/>
</dbReference>
<dbReference type="InterPro" id="IPR031052">
    <property type="entry name" value="FHY3/FAR1"/>
</dbReference>
<comment type="function">
    <text evidence="6">Putative transcription activator involved in regulating light control of development.</text>
</comment>
<keyword evidence="2 6" id="KW-0479">Metal-binding</keyword>
<dbReference type="InterPro" id="IPR006564">
    <property type="entry name" value="Znf_PMZ"/>
</dbReference>
<keyword evidence="6" id="KW-0539">Nucleus</keyword>
<dbReference type="Proteomes" id="UP001324115">
    <property type="component" value="Unassembled WGS sequence"/>
</dbReference>
<dbReference type="GO" id="GO:0005634">
    <property type="term" value="C:nucleus"/>
    <property type="evidence" value="ECO:0007669"/>
    <property type="project" value="UniProtKB-SubCell"/>
</dbReference>
<organism evidence="8 9">
    <name type="scientific">Quercus rubra</name>
    <name type="common">Northern red oak</name>
    <name type="synonym">Quercus borealis</name>
    <dbReference type="NCBI Taxonomy" id="3512"/>
    <lineage>
        <taxon>Eukaryota</taxon>
        <taxon>Viridiplantae</taxon>
        <taxon>Streptophyta</taxon>
        <taxon>Embryophyta</taxon>
        <taxon>Tracheophyta</taxon>
        <taxon>Spermatophyta</taxon>
        <taxon>Magnoliopsida</taxon>
        <taxon>eudicotyledons</taxon>
        <taxon>Gunneridae</taxon>
        <taxon>Pentapetalae</taxon>
        <taxon>rosids</taxon>
        <taxon>fabids</taxon>
        <taxon>Fagales</taxon>
        <taxon>Fagaceae</taxon>
        <taxon>Quercus</taxon>
    </lineage>
</organism>
<comment type="similarity">
    <text evidence="1 6">Belongs to the FHY3/FAR1 family.</text>
</comment>
<dbReference type="AlphaFoldDB" id="A0AAN7EZU0"/>
<protein>
    <recommendedName>
        <fullName evidence="6">Protein FAR1-RELATED SEQUENCE</fullName>
    </recommendedName>
</protein>
<dbReference type="GO" id="GO:0006355">
    <property type="term" value="P:regulation of DNA-templated transcription"/>
    <property type="evidence" value="ECO:0007669"/>
    <property type="project" value="UniProtKB-UniRule"/>
</dbReference>
<evidence type="ECO:0000256" key="6">
    <source>
        <dbReference type="RuleBase" id="RU367018"/>
    </source>
</evidence>
<keyword evidence="3 5" id="KW-0863">Zinc-finger</keyword>
<evidence type="ECO:0000256" key="5">
    <source>
        <dbReference type="PROSITE-ProRule" id="PRU00325"/>
    </source>
</evidence>
<keyword evidence="9" id="KW-1185">Reference proteome</keyword>
<proteinExistence type="inferred from homology"/>
<dbReference type="InterPro" id="IPR058778">
    <property type="entry name" value="HTH_FAR1-11-like"/>
</dbReference>
<evidence type="ECO:0000313" key="8">
    <source>
        <dbReference type="EMBL" id="KAK4582978.1"/>
    </source>
</evidence>
<sequence>MNDIVIASEIYQSVSRNCDDLNELPNDGENNDICGEELVVWNEYPMEEIGVIEENEDINSIENEFEPFVGQCFLSEEEAFIFYKNYANRYGFTIRKGRFVTKNGENVRRDFFCHREGRQQLKRVDLSKEQRNRISTRCECKAHLRITLRKSFDIFPREWHVTKFVINHNHDLLSPSEVRFLPANRVITKEDKDRILLLKKGGLSVRQIIRVMELEKGVKHGDLPFFKRNIHNLYVKLRRMHAMNDAMGLLQLCKVAKEKNSKFQYAYTTDEEGRLEHIFWAPTPCFDWYQKYGDVVVFDTTYKVNAYDMPFGIFVGINNHGKTILFGCALLRNETTSAFQWLMKTFANLMKKSPKAILTDQDPWISEAISKELPFTKHAFCIWHITAKFSGWFTAILRSQYSNWCMDFYKLYKLDSCEEFEHQWFQVMAKYDMLTNKHVSGLYQIKHFWVPCYLRGYFFGGMTTTGRSESINAFINRFVSSHINLTQFIEQVDLAIEDIEQTQSHDTMLEKYRGSSLRTLSPIEEQAHSVLTPYAFKIFQEEFGRATQYSVLQENGIEFVLQYYQEKTNQKHLVLWDGEMTSCSCKNFEFWGILCRHTLSVFIHKDCYQIPSLYLPPRWCRETSLGGKELIVLSDENLVDKENMVDANDAIDGDCFVHCPPLSKTKGRPKQKRMKGGKELGKQKRTCGFCKHVGHNISTCPEKEKEKENSTSSNGANKMKNCTSIDMGLNPIFYLKC</sequence>
<comment type="caution">
    <text evidence="8">The sequence shown here is derived from an EMBL/GenBank/DDBJ whole genome shotgun (WGS) entry which is preliminary data.</text>
</comment>
<comment type="subcellular location">
    <subcellularLocation>
        <location evidence="6">Nucleus</location>
    </subcellularLocation>
</comment>
<dbReference type="PANTHER" id="PTHR31669:SF263">
    <property type="entry name" value="PROTEIN FAR1-RELATED SEQUENCE"/>
    <property type="match status" value="1"/>
</dbReference>
<evidence type="ECO:0000256" key="3">
    <source>
        <dbReference type="ARBA" id="ARBA00022771"/>
    </source>
</evidence>
<evidence type="ECO:0000256" key="1">
    <source>
        <dbReference type="ARBA" id="ARBA00005889"/>
    </source>
</evidence>